<sequence>MKHRLLPWVKRISAVGGTGVVVVALFPRVEDAYWRRRDPHRVLGDHTSSSSLSKAAHDNKKNLVVLGTGWASVSVLKHIDRDKYHVTVVSPRNYFLFTPLLPSVCAGTITSEAVTVPIRNITSYKALPMWDRIRFMWRGYLPDRVTYLYAAVTDVDPLTKTVTCRQEMNDDKAGADKSSFDLSYDVLVIGTGATTNTFNTEGVQEHCYYLKETGDATLLRQTVLRNLEKASLPTTTEEEKRRLLSFWVVGGGPTAVEVAAELQDFLHFDIVNPVHATFNQCAGYTSVNLVQSNKDLLPGYPKKIRDFALQQMERSKVEVITEARATKVTRDSISVYDKATKSTRDFPYGLIVWATGVEPGPLIRRLMSKLPEQSHYRSLKTDSQCQVLGAPGVYAIGDCADIDLQAEYEYKLGKNFGNLHNKYSAIGPPNDKRLTMKGLGKLVDRVKELSEHSVSAPMSKIYHTLSERYTNSNSNPDDAEGISQSELQDIAQKHLERQKILPPTAQVAHQQGEYLAKLLNQPKIDPVSSTWTFDHGPTFEFADMGQLVYVGGHMAALSIPASQDLSVSWDGSMTNYLWHAAYFGMLESTSARTELFFDWCKSSLFGRSTALDAICSSDNHIEELQRSEKAITNTPTRKWWKKIGL</sequence>
<dbReference type="SUPFAM" id="SSF51905">
    <property type="entry name" value="FAD/NAD(P)-binding domain"/>
    <property type="match status" value="2"/>
</dbReference>
<comment type="similarity">
    <text evidence="1">Belongs to the NADH dehydrogenase family.</text>
</comment>
<evidence type="ECO:0000256" key="3">
    <source>
        <dbReference type="ARBA" id="ARBA00022630"/>
    </source>
</evidence>
<dbReference type="InterPro" id="IPR054585">
    <property type="entry name" value="NDH2-like_C"/>
</dbReference>
<dbReference type="PANTHER" id="PTHR43706:SF47">
    <property type="entry name" value="EXTERNAL NADH-UBIQUINONE OXIDOREDUCTASE 1, MITOCHONDRIAL-RELATED"/>
    <property type="match status" value="1"/>
</dbReference>
<dbReference type="InterPro" id="IPR023753">
    <property type="entry name" value="FAD/NAD-binding_dom"/>
</dbReference>
<protein>
    <recommendedName>
        <fullName evidence="2">NADH:ubiquinone reductase (non-electrogenic)</fullName>
        <ecNumber evidence="2">1.6.5.9</ecNumber>
    </recommendedName>
</protein>
<keyword evidence="3" id="KW-0285">Flavoprotein</keyword>
<dbReference type="EC" id="1.6.5.9" evidence="2"/>
<dbReference type="EMBL" id="HBIM01004522">
    <property type="protein sequence ID" value="CAE0405917.1"/>
    <property type="molecule type" value="Transcribed_RNA"/>
</dbReference>
<proteinExistence type="inferred from homology"/>
<evidence type="ECO:0000313" key="12">
    <source>
        <dbReference type="EMBL" id="CAE0405917.1"/>
    </source>
</evidence>
<dbReference type="PANTHER" id="PTHR43706">
    <property type="entry name" value="NADH DEHYDROGENASE"/>
    <property type="match status" value="1"/>
</dbReference>
<evidence type="ECO:0000256" key="6">
    <source>
        <dbReference type="ARBA" id="ARBA00023002"/>
    </source>
</evidence>
<accession>A0A7S3KZC3</accession>
<evidence type="ECO:0000256" key="7">
    <source>
        <dbReference type="ARBA" id="ARBA00023027"/>
    </source>
</evidence>
<dbReference type="InterPro" id="IPR036188">
    <property type="entry name" value="FAD/NAD-bd_sf"/>
</dbReference>
<dbReference type="Pfam" id="PF22366">
    <property type="entry name" value="NDH2_C"/>
    <property type="match status" value="1"/>
</dbReference>
<feature type="domain" description="FAD/NAD(P)-binding" evidence="10">
    <location>
        <begin position="62"/>
        <end position="400"/>
    </location>
</feature>
<dbReference type="Pfam" id="PF07992">
    <property type="entry name" value="Pyr_redox_2"/>
    <property type="match status" value="1"/>
</dbReference>
<keyword evidence="4" id="KW-0274">FAD</keyword>
<evidence type="ECO:0000259" key="11">
    <source>
        <dbReference type="Pfam" id="PF22366"/>
    </source>
</evidence>
<dbReference type="InterPro" id="IPR045024">
    <property type="entry name" value="NDH-2"/>
</dbReference>
<feature type="domain" description="External alternative NADH-ubiquinone oxidoreductase-like C-terminal" evidence="11">
    <location>
        <begin position="545"/>
        <end position="607"/>
    </location>
</feature>
<comment type="catalytic activity">
    <reaction evidence="9">
        <text>a ubiquinone + NADH + H(+) = a ubiquinol + NAD(+)</text>
        <dbReference type="Rhea" id="RHEA:23152"/>
        <dbReference type="Rhea" id="RHEA-COMP:9565"/>
        <dbReference type="Rhea" id="RHEA-COMP:9566"/>
        <dbReference type="ChEBI" id="CHEBI:15378"/>
        <dbReference type="ChEBI" id="CHEBI:16389"/>
        <dbReference type="ChEBI" id="CHEBI:17976"/>
        <dbReference type="ChEBI" id="CHEBI:57540"/>
        <dbReference type="ChEBI" id="CHEBI:57945"/>
    </reaction>
</comment>
<evidence type="ECO:0000256" key="2">
    <source>
        <dbReference type="ARBA" id="ARBA00012637"/>
    </source>
</evidence>
<dbReference type="Gene3D" id="3.50.50.100">
    <property type="match status" value="2"/>
</dbReference>
<evidence type="ECO:0000259" key="10">
    <source>
        <dbReference type="Pfam" id="PF07992"/>
    </source>
</evidence>
<reference evidence="12" key="1">
    <citation type="submission" date="2021-01" db="EMBL/GenBank/DDBJ databases">
        <authorList>
            <person name="Corre E."/>
            <person name="Pelletier E."/>
            <person name="Niang G."/>
            <person name="Scheremetjew M."/>
            <person name="Finn R."/>
            <person name="Kale V."/>
            <person name="Holt S."/>
            <person name="Cochrane G."/>
            <person name="Meng A."/>
            <person name="Brown T."/>
            <person name="Cohen L."/>
        </authorList>
    </citation>
    <scope>NUCLEOTIDE SEQUENCE</scope>
    <source>
        <strain evidence="12">CCMP127</strain>
    </source>
</reference>
<evidence type="ECO:0000256" key="8">
    <source>
        <dbReference type="ARBA" id="ARBA00047599"/>
    </source>
</evidence>
<gene>
    <name evidence="12" type="ORF">ACOF00016_LOCUS3871</name>
</gene>
<dbReference type="GO" id="GO:0050136">
    <property type="term" value="F:NADH dehydrogenase (quinone) (non-electrogenic) activity"/>
    <property type="evidence" value="ECO:0007669"/>
    <property type="project" value="UniProtKB-EC"/>
</dbReference>
<keyword evidence="6" id="KW-0560">Oxidoreductase</keyword>
<keyword evidence="7" id="KW-0520">NAD</keyword>
<keyword evidence="5" id="KW-0809">Transit peptide</keyword>
<name>A0A7S3KZC3_9STRA</name>
<dbReference type="GO" id="GO:0005739">
    <property type="term" value="C:mitochondrion"/>
    <property type="evidence" value="ECO:0007669"/>
    <property type="project" value="UniProtKB-ARBA"/>
</dbReference>
<organism evidence="12">
    <name type="scientific">Amphora coffeiformis</name>
    <dbReference type="NCBI Taxonomy" id="265554"/>
    <lineage>
        <taxon>Eukaryota</taxon>
        <taxon>Sar</taxon>
        <taxon>Stramenopiles</taxon>
        <taxon>Ochrophyta</taxon>
        <taxon>Bacillariophyta</taxon>
        <taxon>Bacillariophyceae</taxon>
        <taxon>Bacillariophycidae</taxon>
        <taxon>Thalassiophysales</taxon>
        <taxon>Catenulaceae</taxon>
        <taxon>Amphora</taxon>
    </lineage>
</organism>
<dbReference type="PRINTS" id="PR00368">
    <property type="entry name" value="FADPNR"/>
</dbReference>
<evidence type="ECO:0000256" key="1">
    <source>
        <dbReference type="ARBA" id="ARBA00005272"/>
    </source>
</evidence>
<dbReference type="AlphaFoldDB" id="A0A7S3KZC3"/>
<evidence type="ECO:0000256" key="4">
    <source>
        <dbReference type="ARBA" id="ARBA00022827"/>
    </source>
</evidence>
<evidence type="ECO:0000256" key="5">
    <source>
        <dbReference type="ARBA" id="ARBA00022946"/>
    </source>
</evidence>
<evidence type="ECO:0000256" key="9">
    <source>
        <dbReference type="ARBA" id="ARBA00049010"/>
    </source>
</evidence>
<comment type="catalytic activity">
    <reaction evidence="8">
        <text>a quinone + NADH + H(+) = a quinol + NAD(+)</text>
        <dbReference type="Rhea" id="RHEA:46160"/>
        <dbReference type="ChEBI" id="CHEBI:15378"/>
        <dbReference type="ChEBI" id="CHEBI:24646"/>
        <dbReference type="ChEBI" id="CHEBI:57540"/>
        <dbReference type="ChEBI" id="CHEBI:57945"/>
        <dbReference type="ChEBI" id="CHEBI:132124"/>
        <dbReference type="EC" id="1.6.5.9"/>
    </reaction>
</comment>